<evidence type="ECO:0000313" key="2">
    <source>
        <dbReference type="EMBL" id="JAE10012.1"/>
    </source>
</evidence>
<dbReference type="AlphaFoldDB" id="A0A0A9FCE0"/>
<organism evidence="2">
    <name type="scientific">Arundo donax</name>
    <name type="common">Giant reed</name>
    <name type="synonym">Donax arundinaceus</name>
    <dbReference type="NCBI Taxonomy" id="35708"/>
    <lineage>
        <taxon>Eukaryota</taxon>
        <taxon>Viridiplantae</taxon>
        <taxon>Streptophyta</taxon>
        <taxon>Embryophyta</taxon>
        <taxon>Tracheophyta</taxon>
        <taxon>Spermatophyta</taxon>
        <taxon>Magnoliopsida</taxon>
        <taxon>Liliopsida</taxon>
        <taxon>Poales</taxon>
        <taxon>Poaceae</taxon>
        <taxon>PACMAD clade</taxon>
        <taxon>Arundinoideae</taxon>
        <taxon>Arundineae</taxon>
        <taxon>Arundo</taxon>
    </lineage>
</organism>
<protein>
    <submittedName>
        <fullName evidence="2">Uncharacterized protein</fullName>
    </submittedName>
</protein>
<sequence length="20" mass="2323">MHVYADADIRPENMRGRTSC</sequence>
<reference evidence="2" key="1">
    <citation type="submission" date="2014-09" db="EMBL/GenBank/DDBJ databases">
        <authorList>
            <person name="Magalhaes I.L.F."/>
            <person name="Oliveira U."/>
            <person name="Santos F.R."/>
            <person name="Vidigal T.H.D.A."/>
            <person name="Brescovit A.D."/>
            <person name="Santos A.J."/>
        </authorList>
    </citation>
    <scope>NUCLEOTIDE SEQUENCE</scope>
    <source>
        <tissue evidence="2">Shoot tissue taken approximately 20 cm above the soil surface</tissue>
    </source>
</reference>
<dbReference type="EMBL" id="GBRH01187884">
    <property type="protein sequence ID" value="JAE10012.1"/>
    <property type="molecule type" value="Transcribed_RNA"/>
</dbReference>
<name>A0A0A9FCE0_ARUDO</name>
<proteinExistence type="predicted"/>
<reference evidence="2" key="2">
    <citation type="journal article" date="2015" name="Data Brief">
        <title>Shoot transcriptome of the giant reed, Arundo donax.</title>
        <authorList>
            <person name="Barrero R.A."/>
            <person name="Guerrero F.D."/>
            <person name="Moolhuijzen P."/>
            <person name="Goolsby J.A."/>
            <person name="Tidwell J."/>
            <person name="Bellgard S.E."/>
            <person name="Bellgard M.I."/>
        </authorList>
    </citation>
    <scope>NUCLEOTIDE SEQUENCE</scope>
    <source>
        <tissue evidence="2">Shoot tissue taken approximately 20 cm above the soil surface</tissue>
    </source>
</reference>
<accession>A0A0A9FCE0</accession>
<evidence type="ECO:0000256" key="1">
    <source>
        <dbReference type="SAM" id="MobiDB-lite"/>
    </source>
</evidence>
<feature type="region of interest" description="Disordered" evidence="1">
    <location>
        <begin position="1"/>
        <end position="20"/>
    </location>
</feature>